<evidence type="ECO:0000256" key="13">
    <source>
        <dbReference type="ARBA" id="ARBA00074306"/>
    </source>
</evidence>
<dbReference type="Gene3D" id="3.40.50.2300">
    <property type="match status" value="1"/>
</dbReference>
<dbReference type="InterPro" id="IPR001789">
    <property type="entry name" value="Sig_transdc_resp-reg_receiver"/>
</dbReference>
<evidence type="ECO:0000256" key="2">
    <source>
        <dbReference type="ARBA" id="ARBA00004651"/>
    </source>
</evidence>
<dbReference type="PROSITE" id="PS50885">
    <property type="entry name" value="HAMP"/>
    <property type="match status" value="1"/>
</dbReference>
<evidence type="ECO:0000256" key="3">
    <source>
        <dbReference type="ARBA" id="ARBA00006402"/>
    </source>
</evidence>
<dbReference type="CDD" id="cd19411">
    <property type="entry name" value="MCP2201-like_sensor"/>
    <property type="match status" value="1"/>
</dbReference>
<dbReference type="EMBL" id="VTER01000001">
    <property type="protein sequence ID" value="TYS52299.1"/>
    <property type="molecule type" value="Genomic_DNA"/>
</dbReference>
<dbReference type="InterPro" id="IPR024478">
    <property type="entry name" value="HlyB_4HB_MCP"/>
</dbReference>
<keyword evidence="6 14" id="KW-0597">Phosphoprotein</keyword>
<dbReference type="InterPro" id="IPR036097">
    <property type="entry name" value="HisK_dim/P_sf"/>
</dbReference>
<dbReference type="Gene3D" id="1.10.287.130">
    <property type="match status" value="1"/>
</dbReference>
<dbReference type="InterPro" id="IPR003661">
    <property type="entry name" value="HisK_dim/P_dom"/>
</dbReference>
<evidence type="ECO:0000256" key="8">
    <source>
        <dbReference type="ARBA" id="ARBA00022741"/>
    </source>
</evidence>
<dbReference type="SMART" id="SM00387">
    <property type="entry name" value="HATPase_c"/>
    <property type="match status" value="1"/>
</dbReference>
<organism evidence="20 21">
    <name type="scientific">Bacillus infantis</name>
    <dbReference type="NCBI Taxonomy" id="324767"/>
    <lineage>
        <taxon>Bacteria</taxon>
        <taxon>Bacillati</taxon>
        <taxon>Bacillota</taxon>
        <taxon>Bacilli</taxon>
        <taxon>Bacillales</taxon>
        <taxon>Bacillaceae</taxon>
        <taxon>Bacillus</taxon>
    </lineage>
</organism>
<dbReference type="Pfam" id="PF12729">
    <property type="entry name" value="4HB_MCP_1"/>
    <property type="match status" value="1"/>
</dbReference>
<evidence type="ECO:0000256" key="5">
    <source>
        <dbReference type="ARBA" id="ARBA00022475"/>
    </source>
</evidence>
<dbReference type="Proteomes" id="UP000322139">
    <property type="component" value="Unassembled WGS sequence"/>
</dbReference>
<accession>A0A5D4RN86</accession>
<keyword evidence="7" id="KW-0808">Transferase</keyword>
<feature type="transmembrane region" description="Helical" evidence="16">
    <location>
        <begin position="183"/>
        <end position="205"/>
    </location>
</feature>
<dbReference type="SUPFAM" id="SSF52172">
    <property type="entry name" value="CheY-like"/>
    <property type="match status" value="1"/>
</dbReference>
<keyword evidence="15" id="KW-0175">Coiled coil</keyword>
<evidence type="ECO:0000256" key="4">
    <source>
        <dbReference type="ARBA" id="ARBA00012438"/>
    </source>
</evidence>
<keyword evidence="10" id="KW-0067">ATP-binding</keyword>
<evidence type="ECO:0000256" key="7">
    <source>
        <dbReference type="ARBA" id="ARBA00022679"/>
    </source>
</evidence>
<dbReference type="CDD" id="cd06225">
    <property type="entry name" value="HAMP"/>
    <property type="match status" value="1"/>
</dbReference>
<dbReference type="InterPro" id="IPR003660">
    <property type="entry name" value="HAMP_dom"/>
</dbReference>
<dbReference type="CDD" id="cd00082">
    <property type="entry name" value="HisKA"/>
    <property type="match status" value="1"/>
</dbReference>
<comment type="similarity">
    <text evidence="3">In the N-terminal section; belongs to the phytochrome family.</text>
</comment>
<evidence type="ECO:0000259" key="18">
    <source>
        <dbReference type="PROSITE" id="PS50110"/>
    </source>
</evidence>
<dbReference type="PANTHER" id="PTHR45339">
    <property type="entry name" value="HYBRID SIGNAL TRANSDUCTION HISTIDINE KINASE J"/>
    <property type="match status" value="1"/>
</dbReference>
<dbReference type="Pfam" id="PF00512">
    <property type="entry name" value="HisKA"/>
    <property type="match status" value="1"/>
</dbReference>
<dbReference type="PANTHER" id="PTHR45339:SF1">
    <property type="entry name" value="HYBRID SIGNAL TRANSDUCTION HISTIDINE KINASE J"/>
    <property type="match status" value="1"/>
</dbReference>
<comment type="caution">
    <text evidence="20">The sequence shown here is derived from an EMBL/GenBank/DDBJ whole genome shotgun (WGS) entry which is preliminary data.</text>
</comment>
<dbReference type="GO" id="GO:0005524">
    <property type="term" value="F:ATP binding"/>
    <property type="evidence" value="ECO:0007669"/>
    <property type="project" value="UniProtKB-KW"/>
</dbReference>
<dbReference type="InterPro" id="IPR005467">
    <property type="entry name" value="His_kinase_dom"/>
</dbReference>
<dbReference type="SUPFAM" id="SSF55781">
    <property type="entry name" value="GAF domain-like"/>
    <property type="match status" value="1"/>
</dbReference>
<dbReference type="EC" id="2.7.13.3" evidence="4"/>
<dbReference type="SUPFAM" id="SSF47384">
    <property type="entry name" value="Homodimeric domain of signal transducing histidine kinase"/>
    <property type="match status" value="1"/>
</dbReference>
<evidence type="ECO:0000256" key="6">
    <source>
        <dbReference type="ARBA" id="ARBA00022553"/>
    </source>
</evidence>
<dbReference type="CDD" id="cd16922">
    <property type="entry name" value="HATPase_EvgS-ArcB-TorS-like"/>
    <property type="match status" value="1"/>
</dbReference>
<dbReference type="InterPro" id="IPR011006">
    <property type="entry name" value="CheY-like_superfamily"/>
</dbReference>
<evidence type="ECO:0000256" key="1">
    <source>
        <dbReference type="ARBA" id="ARBA00000085"/>
    </source>
</evidence>
<evidence type="ECO:0000313" key="21">
    <source>
        <dbReference type="Proteomes" id="UP000322139"/>
    </source>
</evidence>
<dbReference type="PRINTS" id="PR00344">
    <property type="entry name" value="BCTRLSENSOR"/>
</dbReference>
<dbReference type="InterPro" id="IPR036890">
    <property type="entry name" value="HATPase_C_sf"/>
</dbReference>
<gene>
    <name evidence="20" type="ORF">FZD51_02340</name>
</gene>
<keyword evidence="12 16" id="KW-0472">Membrane</keyword>
<dbReference type="Pfam" id="PF00672">
    <property type="entry name" value="HAMP"/>
    <property type="match status" value="1"/>
</dbReference>
<evidence type="ECO:0000256" key="9">
    <source>
        <dbReference type="ARBA" id="ARBA00022777"/>
    </source>
</evidence>
<dbReference type="InterPro" id="IPR047347">
    <property type="entry name" value="YvaQ-like_sensor"/>
</dbReference>
<evidence type="ECO:0000256" key="11">
    <source>
        <dbReference type="ARBA" id="ARBA00023012"/>
    </source>
</evidence>
<dbReference type="AlphaFoldDB" id="A0A5D4RN86"/>
<feature type="coiled-coil region" evidence="15">
    <location>
        <begin position="436"/>
        <end position="516"/>
    </location>
</feature>
<dbReference type="PROSITE" id="PS50109">
    <property type="entry name" value="HIS_KIN"/>
    <property type="match status" value="1"/>
</dbReference>
<evidence type="ECO:0000313" key="20">
    <source>
        <dbReference type="EMBL" id="TYS52299.1"/>
    </source>
</evidence>
<dbReference type="Gene3D" id="3.30.450.40">
    <property type="match status" value="1"/>
</dbReference>
<protein>
    <recommendedName>
        <fullName evidence="13">Circadian input-output histidine kinase CikA</fullName>
        <ecNumber evidence="4">2.7.13.3</ecNumber>
    </recommendedName>
</protein>
<dbReference type="SUPFAM" id="SSF55874">
    <property type="entry name" value="ATPase domain of HSP90 chaperone/DNA topoisomerase II/histidine kinase"/>
    <property type="match status" value="1"/>
</dbReference>
<feature type="domain" description="Response regulatory" evidence="18">
    <location>
        <begin position="811"/>
        <end position="928"/>
    </location>
</feature>
<feature type="modified residue" description="4-aspartylphosphate" evidence="14">
    <location>
        <position position="861"/>
    </location>
</feature>
<feature type="transmembrane region" description="Helical" evidence="16">
    <location>
        <begin position="6"/>
        <end position="29"/>
    </location>
</feature>
<keyword evidence="9" id="KW-0418">Kinase</keyword>
<dbReference type="Pfam" id="PF13185">
    <property type="entry name" value="GAF_2"/>
    <property type="match status" value="1"/>
</dbReference>
<dbReference type="InterPro" id="IPR029016">
    <property type="entry name" value="GAF-like_dom_sf"/>
</dbReference>
<dbReference type="Pfam" id="PF02518">
    <property type="entry name" value="HATPase_c"/>
    <property type="match status" value="1"/>
</dbReference>
<comment type="subcellular location">
    <subcellularLocation>
        <location evidence="2">Cell membrane</location>
        <topology evidence="2">Multi-pass membrane protein</topology>
    </subcellularLocation>
</comment>
<dbReference type="GO" id="GO:0005886">
    <property type="term" value="C:plasma membrane"/>
    <property type="evidence" value="ECO:0007669"/>
    <property type="project" value="UniProtKB-SubCell"/>
</dbReference>
<evidence type="ECO:0000259" key="19">
    <source>
        <dbReference type="PROSITE" id="PS50885"/>
    </source>
</evidence>
<dbReference type="InterPro" id="IPR003018">
    <property type="entry name" value="GAF"/>
</dbReference>
<feature type="domain" description="HAMP" evidence="19">
    <location>
        <begin position="206"/>
        <end position="260"/>
    </location>
</feature>
<dbReference type="InterPro" id="IPR004358">
    <property type="entry name" value="Sig_transdc_His_kin-like_C"/>
</dbReference>
<proteinExistence type="inferred from homology"/>
<dbReference type="PROSITE" id="PS50110">
    <property type="entry name" value="RESPONSE_REGULATORY"/>
    <property type="match status" value="1"/>
</dbReference>
<keyword evidence="11" id="KW-0902">Two-component regulatory system</keyword>
<dbReference type="SMART" id="SM00065">
    <property type="entry name" value="GAF"/>
    <property type="match status" value="1"/>
</dbReference>
<dbReference type="SMART" id="SM00388">
    <property type="entry name" value="HisKA"/>
    <property type="match status" value="1"/>
</dbReference>
<keyword evidence="5" id="KW-1003">Cell membrane</keyword>
<sequence>MSFRKKQFLGFGIIMLFVAAILFLTVYFMNGMRSNLREITEDRYEKVKTAGEIRQGFTQSDQVILQLINSEKAADAESKERIEENRNAILQGIAFLEDRLNREEARDLLMQIQIEYSSLINTEEDLIRALDGDVPAADLRRLMESRQEQRDSLSEDLSDFSAFQESLMGASVEQSRDTYDQMIISIIAGSILCLAAVVAAAFWVIRSTSMSLKKIISVISGVNYADLSSLPRVEINTKDEIGEIGLAFNEMAASLEDYSLKEKDYTKHISEQNWLQTNIADIATMYQDITDIKTLGEKFIAEAAVILDASAGAFYLRNGEGRDMKFLKQASYAGDGKDAGREEFYLGEGLIGQAALDKRTRVLKEIPDDYSLVSSGLGEVKPKSILIAPVLFEGNVTAVVEFASIREFKALEEKLLTQLLDTLGITVNSVLGRMEIERLLKESQMMTEELQVQSEELQTQSEELQVQSEELQSQSEELRMINEQLEERTRDAEKKSRDLQQANKDIEEKAEQLLLSSKYKSEFLANMSHELRTPLNSILLLSEMLSEGQGEEIPEEQKEVAKVIHSSGKDLLSLINDILDLSKIEAGKLDMLFEEMNLSELPSYLEYNFSHLAQKKNLDFNISIAEDLPGIMYTDQQRFQQIIKNLLSNSFKFTEKGSVSIEVNLADPEKTKNLPLKSQTDFWTEIKVSDTGIGIPESKQSIIFEAFQQGDGASVRKYGGTGLGLSICREFAKLLGGWIFVDSEEGEGSTFTLYIPSLPNGFEEEQHTAAAQLEIAASAAAEETITDTGAEEPEVPAGISKEIRHIFKNKSVLICDDDNRNIYALEKALKAEGMEVTTVQNGQECLEMVGQRRDIDIILMDIMMPVMDGYETMQRLRSLDGLEQMPIIALTAKAMKGDKQKCLDAGASDYISKPLKLDQLLSVMRVWLTKASK</sequence>
<dbReference type="FunFam" id="3.30.565.10:FF:000010">
    <property type="entry name" value="Sensor histidine kinase RcsC"/>
    <property type="match status" value="1"/>
</dbReference>
<dbReference type="Gene3D" id="3.30.565.10">
    <property type="entry name" value="Histidine kinase-like ATPase, C-terminal domain"/>
    <property type="match status" value="1"/>
</dbReference>
<evidence type="ECO:0000256" key="12">
    <source>
        <dbReference type="ARBA" id="ARBA00023136"/>
    </source>
</evidence>
<dbReference type="Pfam" id="PF00072">
    <property type="entry name" value="Response_reg"/>
    <property type="match status" value="1"/>
</dbReference>
<evidence type="ECO:0000256" key="10">
    <source>
        <dbReference type="ARBA" id="ARBA00022840"/>
    </source>
</evidence>
<name>A0A5D4RN86_9BACI</name>
<comment type="catalytic activity">
    <reaction evidence="1">
        <text>ATP + protein L-histidine = ADP + protein N-phospho-L-histidine.</text>
        <dbReference type="EC" id="2.7.13.3"/>
    </reaction>
</comment>
<dbReference type="CDD" id="cd17546">
    <property type="entry name" value="REC_hyHK_CKI1_RcsC-like"/>
    <property type="match status" value="1"/>
</dbReference>
<reference evidence="20 21" key="1">
    <citation type="submission" date="2019-08" db="EMBL/GenBank/DDBJ databases">
        <title>Bacillus genomes from the desert of Cuatro Cienegas, Coahuila.</title>
        <authorList>
            <person name="Olmedo-Alvarez G."/>
        </authorList>
    </citation>
    <scope>NUCLEOTIDE SEQUENCE [LARGE SCALE GENOMIC DNA]</scope>
    <source>
        <strain evidence="20 21">CH446_14T</strain>
    </source>
</reference>
<evidence type="ECO:0000256" key="15">
    <source>
        <dbReference type="SAM" id="Coils"/>
    </source>
</evidence>
<evidence type="ECO:0000256" key="14">
    <source>
        <dbReference type="PROSITE-ProRule" id="PRU00169"/>
    </source>
</evidence>
<keyword evidence="8" id="KW-0547">Nucleotide-binding</keyword>
<dbReference type="Gene3D" id="6.10.340.10">
    <property type="match status" value="1"/>
</dbReference>
<dbReference type="RefSeq" id="WP_148973270.1">
    <property type="nucleotide sequence ID" value="NZ_JBNIKU010000005.1"/>
</dbReference>
<dbReference type="SMART" id="SM00448">
    <property type="entry name" value="REC"/>
    <property type="match status" value="1"/>
</dbReference>
<keyword evidence="16" id="KW-0812">Transmembrane</keyword>
<evidence type="ECO:0000256" key="16">
    <source>
        <dbReference type="SAM" id="Phobius"/>
    </source>
</evidence>
<feature type="domain" description="Histidine kinase" evidence="17">
    <location>
        <begin position="526"/>
        <end position="759"/>
    </location>
</feature>
<dbReference type="InterPro" id="IPR003594">
    <property type="entry name" value="HATPase_dom"/>
</dbReference>
<dbReference type="GO" id="GO:0000155">
    <property type="term" value="F:phosphorelay sensor kinase activity"/>
    <property type="evidence" value="ECO:0007669"/>
    <property type="project" value="InterPro"/>
</dbReference>
<evidence type="ECO:0000259" key="17">
    <source>
        <dbReference type="PROSITE" id="PS50109"/>
    </source>
</evidence>
<keyword evidence="16" id="KW-1133">Transmembrane helix</keyword>